<dbReference type="Pfam" id="PF13592">
    <property type="entry name" value="HTH_33"/>
    <property type="match status" value="1"/>
</dbReference>
<proteinExistence type="predicted"/>
<feature type="domain" description="Tc1-like transposase DDE" evidence="1">
    <location>
        <begin position="185"/>
        <end position="323"/>
    </location>
</feature>
<name>A0A248K2K8_9PROT</name>
<dbReference type="InterPro" id="IPR009057">
    <property type="entry name" value="Homeodomain-like_sf"/>
</dbReference>
<feature type="domain" description="Winged helix-turn helix" evidence="2">
    <location>
        <begin position="108"/>
        <end position="165"/>
    </location>
</feature>
<sequence length="353" mass="39473">MGSAVEIRTDYSAAALRQLARRCGDGDQVRRLLALAQILDGRSRGEAARTAGVTLQIVRDWGLRFNAGGPDGLATRKAPGKASLLNDTHRARLAAAVEAGPIPAVHGVVRWRLVDLAQLLWDEFGVSVTRFTLGRELRALGYRKLSARPRHRGQKPEDITDFKKPFATRLAGIRRHFPPGTPIEVWWQDEARIGQQTELTRRWARLGTRPSAPKDQRRASAWIFGAICPAEGKGAGIVMPRCNTAAMNRHLQEIAVHVAPGAQAVLILDQAGWHHSAELIVPDNITLMPLPPRCPELNPVENLWQFIRDNWLSNRIFQNYDDIVDHCCHAWNKLVEQPYRIMSIGLRQWAHGS</sequence>
<protein>
    <submittedName>
        <fullName evidence="3">IS630 family transposase</fullName>
    </submittedName>
</protein>
<evidence type="ECO:0000313" key="3">
    <source>
        <dbReference type="EMBL" id="ASG25080.1"/>
    </source>
</evidence>
<evidence type="ECO:0000259" key="1">
    <source>
        <dbReference type="Pfam" id="PF13358"/>
    </source>
</evidence>
<dbReference type="KEGG" id="nao:Y958_29345"/>
<dbReference type="InterPro" id="IPR025959">
    <property type="entry name" value="Winged_HTH_dom"/>
</dbReference>
<dbReference type="InterPro" id="IPR036397">
    <property type="entry name" value="RNaseH_sf"/>
</dbReference>
<dbReference type="InterPro" id="IPR038717">
    <property type="entry name" value="Tc1-like_DDE_dom"/>
</dbReference>
<organism evidence="3 4">
    <name type="scientific">Nitrospirillum viridazoti CBAmc</name>
    <dbReference type="NCBI Taxonomy" id="1441467"/>
    <lineage>
        <taxon>Bacteria</taxon>
        <taxon>Pseudomonadati</taxon>
        <taxon>Pseudomonadota</taxon>
        <taxon>Alphaproteobacteria</taxon>
        <taxon>Rhodospirillales</taxon>
        <taxon>Azospirillaceae</taxon>
        <taxon>Nitrospirillum</taxon>
        <taxon>Nitrospirillum viridazoti</taxon>
    </lineage>
</organism>
<keyword evidence="4" id="KW-1185">Reference proteome</keyword>
<reference evidence="3 4" key="1">
    <citation type="submission" date="2017-06" db="EMBL/GenBank/DDBJ databases">
        <title>Complete genome sequence of Nitrospirillum amazonense strain CBAmC, an endophytic nitrogen-fixing and plant growth-promoting bacterium, isolated from sugarcane.</title>
        <authorList>
            <person name="Schwab S."/>
            <person name="dos Santos Teixeira K.R."/>
            <person name="Simoes Araujo J.L."/>
            <person name="Soares Vidal M."/>
            <person name="Borges de Freitas H.R."/>
            <person name="Rivello Crivelaro A.L."/>
            <person name="Bueno de Camargo Nunes A."/>
            <person name="dos Santos C.M."/>
            <person name="Palmeira da Silva Rosa D."/>
            <person name="da Silva Padilha D."/>
            <person name="da Silva E."/>
            <person name="Araujo Terra L."/>
            <person name="Soares Mendes V."/>
            <person name="Farinelli L."/>
            <person name="Magalhaes Cruz L."/>
            <person name="Baldani J.I."/>
        </authorList>
    </citation>
    <scope>NUCLEOTIDE SEQUENCE [LARGE SCALE GENOMIC DNA]</scope>
    <source>
        <strain evidence="3 4">CBAmC</strain>
    </source>
</reference>
<evidence type="ECO:0000313" key="4">
    <source>
        <dbReference type="Proteomes" id="UP000197153"/>
    </source>
</evidence>
<dbReference type="Pfam" id="PF13358">
    <property type="entry name" value="DDE_3"/>
    <property type="match status" value="1"/>
</dbReference>
<evidence type="ECO:0000259" key="2">
    <source>
        <dbReference type="Pfam" id="PF13592"/>
    </source>
</evidence>
<dbReference type="GO" id="GO:0003676">
    <property type="term" value="F:nucleic acid binding"/>
    <property type="evidence" value="ECO:0007669"/>
    <property type="project" value="InterPro"/>
</dbReference>
<accession>A0A248K2K8</accession>
<dbReference type="Proteomes" id="UP000197153">
    <property type="component" value="Chromosome 4"/>
</dbReference>
<dbReference type="NCBIfam" id="NF033545">
    <property type="entry name" value="transpos_IS630"/>
    <property type="match status" value="1"/>
</dbReference>
<dbReference type="AlphaFoldDB" id="A0A248K2K8"/>
<dbReference type="InterPro" id="IPR047655">
    <property type="entry name" value="Transpos_IS630-like"/>
</dbReference>
<dbReference type="EMBL" id="CP022113">
    <property type="protein sequence ID" value="ASG25080.1"/>
    <property type="molecule type" value="Genomic_DNA"/>
</dbReference>
<dbReference type="RefSeq" id="WP_088875464.1">
    <property type="nucleotide sequence ID" value="NZ_CP022113.1"/>
</dbReference>
<gene>
    <name evidence="3" type="ORF">Y958_29345</name>
</gene>
<dbReference type="Gene3D" id="3.30.420.10">
    <property type="entry name" value="Ribonuclease H-like superfamily/Ribonuclease H"/>
    <property type="match status" value="1"/>
</dbReference>
<dbReference type="SUPFAM" id="SSF46689">
    <property type="entry name" value="Homeodomain-like"/>
    <property type="match status" value="1"/>
</dbReference>
<dbReference type="Pfam" id="PF13551">
    <property type="entry name" value="HTH_29"/>
    <property type="match status" value="1"/>
</dbReference>